<protein>
    <submittedName>
        <fullName evidence="3">Uncharacterized protein</fullName>
    </submittedName>
</protein>
<keyword evidence="2" id="KW-0472">Membrane</keyword>
<comment type="caution">
    <text evidence="3">The sequence shown here is derived from an EMBL/GenBank/DDBJ whole genome shotgun (WGS) entry which is preliminary data.</text>
</comment>
<keyword evidence="2" id="KW-0812">Transmembrane</keyword>
<dbReference type="AlphaFoldDB" id="A0A8J3JCJ7"/>
<feature type="transmembrane region" description="Helical" evidence="2">
    <location>
        <begin position="278"/>
        <end position="305"/>
    </location>
</feature>
<keyword evidence="4" id="KW-1185">Reference proteome</keyword>
<proteinExistence type="predicted"/>
<evidence type="ECO:0000313" key="4">
    <source>
        <dbReference type="Proteomes" id="UP000612808"/>
    </source>
</evidence>
<feature type="region of interest" description="Disordered" evidence="1">
    <location>
        <begin position="109"/>
        <end position="274"/>
    </location>
</feature>
<reference evidence="3" key="1">
    <citation type="submission" date="2021-01" db="EMBL/GenBank/DDBJ databases">
        <title>Whole genome shotgun sequence of Actinocatenispora rupis NBRC 107355.</title>
        <authorList>
            <person name="Komaki H."/>
            <person name="Tamura T."/>
        </authorList>
    </citation>
    <scope>NUCLEOTIDE SEQUENCE</scope>
    <source>
        <strain evidence="3">NBRC 107355</strain>
    </source>
</reference>
<name>A0A8J3JCJ7_9ACTN</name>
<feature type="compositionally biased region" description="Pro residues" evidence="1">
    <location>
        <begin position="145"/>
        <end position="154"/>
    </location>
</feature>
<dbReference type="Proteomes" id="UP000612808">
    <property type="component" value="Unassembled WGS sequence"/>
</dbReference>
<evidence type="ECO:0000256" key="1">
    <source>
        <dbReference type="SAM" id="MobiDB-lite"/>
    </source>
</evidence>
<dbReference type="EMBL" id="BOMB01000028">
    <property type="protein sequence ID" value="GID14007.1"/>
    <property type="molecule type" value="Genomic_DNA"/>
</dbReference>
<evidence type="ECO:0000256" key="2">
    <source>
        <dbReference type="SAM" id="Phobius"/>
    </source>
</evidence>
<sequence>MPPTEPTGRDVGPFRGVTTVRVHGAFEICRGADDEGRAVTILTMGPSAAEDRALRAVFTEAYEWARATGPGPDEFVGAELTADQPWIASLDSPTAPGVRRLFDRLVSAVRPPAPGRHTGNIPKITDTGPIPRVPAGPAPRSGPAGRPPGPPHGRPPVRAAGPHTGQIPRIAEAPTAQHPRVEPPTHHTGQLPRPHQTGQLPRTHQTGQLPRTQQTGPLPTHQTGPLPTHQTGQLPRIEPTGHRPAMPPYQGPAYTAAPRPIAPANAAPRRRPTSGGRVLPVVLVLVAVAAVGVLAMLVGILVAVAR</sequence>
<organism evidence="3 4">
    <name type="scientific">Actinocatenispora rupis</name>
    <dbReference type="NCBI Taxonomy" id="519421"/>
    <lineage>
        <taxon>Bacteria</taxon>
        <taxon>Bacillati</taxon>
        <taxon>Actinomycetota</taxon>
        <taxon>Actinomycetes</taxon>
        <taxon>Micromonosporales</taxon>
        <taxon>Micromonosporaceae</taxon>
        <taxon>Actinocatenispora</taxon>
    </lineage>
</organism>
<feature type="compositionally biased region" description="Low complexity" evidence="1">
    <location>
        <begin position="256"/>
        <end position="267"/>
    </location>
</feature>
<feature type="compositionally biased region" description="Polar residues" evidence="1">
    <location>
        <begin position="196"/>
        <end position="233"/>
    </location>
</feature>
<dbReference type="RefSeq" id="WP_203661551.1">
    <property type="nucleotide sequence ID" value="NZ_BAAAZM010000014.1"/>
</dbReference>
<keyword evidence="2" id="KW-1133">Transmembrane helix</keyword>
<evidence type="ECO:0000313" key="3">
    <source>
        <dbReference type="EMBL" id="GID14007.1"/>
    </source>
</evidence>
<accession>A0A8J3JCJ7</accession>
<gene>
    <name evidence="3" type="ORF">Aru02nite_48960</name>
</gene>